<sequence>MTRPVAWRTAVFEGAGALLWWDLGTGEGGEDVWDAARTAGWLDAPRDTMRRVALDAWRAAWWPASRVADVAPLDPRVLCARRAVALAALDGITDDDEAVERALRELAAHEARLGPLEEAAVGPLAARVREVADDHGLAGTAPDAPPRREDLALAAGGTPATGDVLMAGDDRVDPGAVPQGVADPLGRIAWQVGAALTVAVTVPAAPVAGDPEPVVLTAVADGVTVPLHRAGDAWWGEVPAPPALLTSRPVFRLVVPGFAAVPGVDARRLVEIAREVGP</sequence>
<organism evidence="1 2">
    <name type="scientific">Promicromonospora thailandica</name>
    <dbReference type="NCBI Taxonomy" id="765201"/>
    <lineage>
        <taxon>Bacteria</taxon>
        <taxon>Bacillati</taxon>
        <taxon>Actinomycetota</taxon>
        <taxon>Actinomycetes</taxon>
        <taxon>Micrococcales</taxon>
        <taxon>Promicromonosporaceae</taxon>
        <taxon>Promicromonospora</taxon>
    </lineage>
</organism>
<reference evidence="1" key="1">
    <citation type="submission" date="2022-06" db="EMBL/GenBank/DDBJ databases">
        <title>Genomic Encyclopedia of Archaeal and Bacterial Type Strains, Phase II (KMG-II): from individual species to whole genera.</title>
        <authorList>
            <person name="Goeker M."/>
        </authorList>
    </citation>
    <scope>NUCLEOTIDE SEQUENCE</scope>
    <source>
        <strain evidence="1">DSM 26652</strain>
    </source>
</reference>
<gene>
    <name evidence="1" type="ORF">APR03_004612</name>
</gene>
<dbReference type="AlphaFoldDB" id="A0A9X2JX27"/>
<dbReference type="Proteomes" id="UP001139493">
    <property type="component" value="Unassembled WGS sequence"/>
</dbReference>
<dbReference type="EMBL" id="JAMTCS010000016">
    <property type="protein sequence ID" value="MCP2267240.1"/>
    <property type="molecule type" value="Genomic_DNA"/>
</dbReference>
<comment type="caution">
    <text evidence="1">The sequence shown here is derived from an EMBL/GenBank/DDBJ whole genome shotgun (WGS) entry which is preliminary data.</text>
</comment>
<accession>A0A9X2JX27</accession>
<dbReference type="RefSeq" id="WP_253839635.1">
    <property type="nucleotide sequence ID" value="NZ_JAMTCS010000016.1"/>
</dbReference>
<name>A0A9X2JX27_9MICO</name>
<evidence type="ECO:0000313" key="1">
    <source>
        <dbReference type="EMBL" id="MCP2267240.1"/>
    </source>
</evidence>
<evidence type="ECO:0000313" key="2">
    <source>
        <dbReference type="Proteomes" id="UP001139493"/>
    </source>
</evidence>
<protein>
    <submittedName>
        <fullName evidence="1">Uncharacterized protein</fullName>
    </submittedName>
</protein>
<keyword evidence="2" id="KW-1185">Reference proteome</keyword>
<proteinExistence type="predicted"/>